<organismHost>
    <name type="scientific">Meleagris gallopavo</name>
    <name type="common">Wild turkey</name>
    <dbReference type="NCBI Taxonomy" id="9103"/>
</organismHost>
<evidence type="ECO:0000313" key="2">
    <source>
        <dbReference type="Proteomes" id="UP000175168"/>
    </source>
</evidence>
<protein>
    <submittedName>
        <fullName evidence="1">Uncharacterized protein HVT006</fullName>
    </submittedName>
</protein>
<name>Q9DPT4_MEHV1</name>
<reference evidence="1 2" key="1">
    <citation type="journal article" date="2001" name="J. Virol.">
        <title>The genome of turkey herpesvirus.</title>
        <authorList>
            <person name="Afonso C.L."/>
            <person name="Tulman E.R."/>
            <person name="Lu Z."/>
            <person name="Zsak L."/>
            <person name="Rock D.L."/>
            <person name="Kutish G.F."/>
        </authorList>
    </citation>
    <scope>NUCLEOTIDE SEQUENCE [LARGE SCALE GENOMIC DNA]</scope>
    <source>
        <strain evidence="1">FC126</strain>
    </source>
</reference>
<gene>
    <name evidence="1" type="primary">HVT006</name>
</gene>
<dbReference type="Proteomes" id="UP000175168">
    <property type="component" value="Segment"/>
</dbReference>
<keyword evidence="2" id="KW-1185">Reference proteome</keyword>
<organism evidence="1 2">
    <name type="scientific">Meleagrid herpesvirus 1</name>
    <name type="common">MeHV-1</name>
    <name type="synonym">Turkey herpesvirus</name>
    <dbReference type="NCBI Taxonomy" id="37108"/>
    <lineage>
        <taxon>Viruses</taxon>
        <taxon>Duplodnaviria</taxon>
        <taxon>Heunggongvirae</taxon>
        <taxon>Peploviricota</taxon>
        <taxon>Herviviricetes</taxon>
        <taxon>Herpesvirales</taxon>
        <taxon>Orthoherpesviridae</taxon>
        <taxon>Alphaherpesvirinae</taxon>
        <taxon>Mardivirus</taxon>
        <taxon>Mardivirus meleagridalpha1</taxon>
    </lineage>
</organism>
<organismHost>
    <name type="scientific">Gallus gallus</name>
    <name type="common">Chicken</name>
    <dbReference type="NCBI Taxonomy" id="9031"/>
</organismHost>
<accession>Q9DPT4</accession>
<sequence length="96" mass="11152">MTTEKALSLAPGESARVDIYEADFKCRQRSVREILQRKFTHLWLFLGIVDNRLRIIAFFHFLRIVSEDAGYRQGIGRSCKKRPRIYDPPSAPRSSP</sequence>
<evidence type="ECO:0000313" key="1">
    <source>
        <dbReference type="EMBL" id="AAG45736.1"/>
    </source>
</evidence>
<proteinExistence type="predicted"/>
<dbReference type="EMBL" id="AF291866">
    <property type="protein sequence ID" value="AAG45736.1"/>
    <property type="molecule type" value="Genomic_DNA"/>
</dbReference>